<dbReference type="SUPFAM" id="SSF49879">
    <property type="entry name" value="SMAD/FHA domain"/>
    <property type="match status" value="1"/>
</dbReference>
<evidence type="ECO:0000256" key="1">
    <source>
        <dbReference type="ARBA" id="ARBA00022553"/>
    </source>
</evidence>
<keyword evidence="1" id="KW-0597">Phosphoprotein</keyword>
<dbReference type="EMBL" id="PDCH01000007">
    <property type="protein sequence ID" value="RBP99268.1"/>
    <property type="molecule type" value="Genomic_DNA"/>
</dbReference>
<keyword evidence="4" id="KW-1185">Reference proteome</keyword>
<evidence type="ECO:0000313" key="3">
    <source>
        <dbReference type="EMBL" id="RBP99268.1"/>
    </source>
</evidence>
<gene>
    <name evidence="3" type="ORF">CRD59_04370</name>
</gene>
<dbReference type="PANTHER" id="PTHR23308">
    <property type="entry name" value="NUCLEAR INHIBITOR OF PROTEIN PHOSPHATASE-1"/>
    <property type="match status" value="1"/>
</dbReference>
<dbReference type="InterPro" id="IPR000253">
    <property type="entry name" value="FHA_dom"/>
</dbReference>
<sequence length="151" mass="16409">MTEPIPTAGETTIIGMPALHVPITSTGDRPLTQEDLETITRLSAETALLISTRGAVSGSRYLLDEDQVCVGRDPKADILLDDSTVSRSHAVFSRSSEGYTVQDAGSLNGTYVNRQRVDQALLHNGDEIMIGKFRLVYFTRTALGESHTSRS</sequence>
<dbReference type="InterPro" id="IPR008984">
    <property type="entry name" value="SMAD_FHA_dom_sf"/>
</dbReference>
<organism evidence="3 4">
    <name type="scientific">Bifidobacterium xylocopae</name>
    <dbReference type="NCBI Taxonomy" id="2493119"/>
    <lineage>
        <taxon>Bacteria</taxon>
        <taxon>Bacillati</taxon>
        <taxon>Actinomycetota</taxon>
        <taxon>Actinomycetes</taxon>
        <taxon>Bifidobacteriales</taxon>
        <taxon>Bifidobacteriaceae</taxon>
        <taxon>Bifidobacterium</taxon>
    </lineage>
</organism>
<dbReference type="OrthoDB" id="9815925at2"/>
<comment type="caution">
    <text evidence="3">The sequence shown here is derived from an EMBL/GenBank/DDBJ whole genome shotgun (WGS) entry which is preliminary data.</text>
</comment>
<protein>
    <submittedName>
        <fullName evidence="3">FHA domain-containing protein</fullName>
    </submittedName>
</protein>
<dbReference type="InterPro" id="IPR050923">
    <property type="entry name" value="Cell_Proc_Reg/RNA_Proc"/>
</dbReference>
<dbReference type="Gene3D" id="2.60.200.20">
    <property type="match status" value="1"/>
</dbReference>
<dbReference type="RefSeq" id="WP_113853478.1">
    <property type="nucleotide sequence ID" value="NZ_PDCH01000007.1"/>
</dbReference>
<dbReference type="Pfam" id="PF00498">
    <property type="entry name" value="FHA"/>
    <property type="match status" value="1"/>
</dbReference>
<feature type="domain" description="FHA" evidence="2">
    <location>
        <begin position="68"/>
        <end position="117"/>
    </location>
</feature>
<name>A0A366KDL0_9BIFI</name>
<evidence type="ECO:0000313" key="4">
    <source>
        <dbReference type="Proteomes" id="UP000252345"/>
    </source>
</evidence>
<dbReference type="SMART" id="SM00240">
    <property type="entry name" value="FHA"/>
    <property type="match status" value="1"/>
</dbReference>
<evidence type="ECO:0000259" key="2">
    <source>
        <dbReference type="PROSITE" id="PS50006"/>
    </source>
</evidence>
<reference evidence="3 4" key="1">
    <citation type="submission" date="2017-10" db="EMBL/GenBank/DDBJ databases">
        <title>Bifidobacterium xylocopum sp. nov. and Bifidobacterium aemilianum sp. nov., from the carpenter bee (Xylocopa violacea) digestive tract.</title>
        <authorList>
            <person name="Alberoni D."/>
            <person name="Baffoni L."/>
            <person name="Di Gioia D."/>
            <person name="Gaggia F."/>
            <person name="Biavati B."/>
        </authorList>
    </citation>
    <scope>NUCLEOTIDE SEQUENCE [LARGE SCALE GENOMIC DNA]</scope>
    <source>
        <strain evidence="3 4">XV2</strain>
    </source>
</reference>
<dbReference type="Proteomes" id="UP000252345">
    <property type="component" value="Unassembled WGS sequence"/>
</dbReference>
<dbReference type="PROSITE" id="PS50006">
    <property type="entry name" value="FHA_DOMAIN"/>
    <property type="match status" value="1"/>
</dbReference>
<accession>A0A366KDL0</accession>
<proteinExistence type="predicted"/>
<dbReference type="AlphaFoldDB" id="A0A366KDL0"/>